<dbReference type="InterPro" id="IPR050574">
    <property type="entry name" value="HPF/YfiA_ribosome-assoc"/>
</dbReference>
<dbReference type="Pfam" id="PF02482">
    <property type="entry name" value="Ribosomal_S30AE"/>
    <property type="match status" value="1"/>
</dbReference>
<dbReference type="InterPro" id="IPR003489">
    <property type="entry name" value="RHF/RaiA"/>
</dbReference>
<feature type="compositionally biased region" description="Basic residues" evidence="4">
    <location>
        <begin position="88"/>
        <end position="98"/>
    </location>
</feature>
<evidence type="ECO:0000256" key="1">
    <source>
        <dbReference type="ARBA" id="ARBA00022845"/>
    </source>
</evidence>
<dbReference type="CDD" id="cd00552">
    <property type="entry name" value="RaiA"/>
    <property type="match status" value="1"/>
</dbReference>
<sequence>MKVTVTGRHIDLGDALREHVDGRLQNGVAKYFDKAIEAQVVVRKEGPLYHTEISVHVGSDIDHQSKAEDADIYASVDQAAARMEKQLRRDKRKRRNHHAGPASPDLR</sequence>
<evidence type="ECO:0000256" key="3">
    <source>
        <dbReference type="ARBA" id="ARBA00041148"/>
    </source>
</evidence>
<accession>A0ABV7L720</accession>
<comment type="subunit">
    <text evidence="2">Associates exclusively with 100S ribosomes, which are dimers of 70S ribosomes.</text>
</comment>
<gene>
    <name evidence="5" type="primary">hpf</name>
    <name evidence="5" type="ORF">ACFOGJ_24475</name>
</gene>
<dbReference type="PANTHER" id="PTHR33231">
    <property type="entry name" value="30S RIBOSOMAL PROTEIN"/>
    <property type="match status" value="1"/>
</dbReference>
<dbReference type="RefSeq" id="WP_379905589.1">
    <property type="nucleotide sequence ID" value="NZ_JBHRTR010000046.1"/>
</dbReference>
<name>A0ABV7L720_9PROT</name>
<evidence type="ECO:0000313" key="6">
    <source>
        <dbReference type="Proteomes" id="UP001595528"/>
    </source>
</evidence>
<organism evidence="5 6">
    <name type="scientific">Marinibaculum pumilum</name>
    <dbReference type="NCBI Taxonomy" id="1766165"/>
    <lineage>
        <taxon>Bacteria</taxon>
        <taxon>Pseudomonadati</taxon>
        <taxon>Pseudomonadota</taxon>
        <taxon>Alphaproteobacteria</taxon>
        <taxon>Rhodospirillales</taxon>
        <taxon>Rhodospirillaceae</taxon>
        <taxon>Marinibaculum</taxon>
    </lineage>
</organism>
<evidence type="ECO:0000256" key="4">
    <source>
        <dbReference type="SAM" id="MobiDB-lite"/>
    </source>
</evidence>
<dbReference type="SUPFAM" id="SSF69754">
    <property type="entry name" value="Ribosome binding protein Y (YfiA homologue)"/>
    <property type="match status" value="1"/>
</dbReference>
<dbReference type="PANTHER" id="PTHR33231:SF1">
    <property type="entry name" value="30S RIBOSOMAL PROTEIN"/>
    <property type="match status" value="1"/>
</dbReference>
<dbReference type="Proteomes" id="UP001595528">
    <property type="component" value="Unassembled WGS sequence"/>
</dbReference>
<comment type="caution">
    <text evidence="5">The sequence shown here is derived from an EMBL/GenBank/DDBJ whole genome shotgun (WGS) entry which is preliminary data.</text>
</comment>
<protein>
    <recommendedName>
        <fullName evidence="3">Ribosome hibernation promoting factor</fullName>
    </recommendedName>
</protein>
<dbReference type="InterPro" id="IPR036567">
    <property type="entry name" value="RHF-like"/>
</dbReference>
<proteinExistence type="predicted"/>
<dbReference type="NCBIfam" id="TIGR00741">
    <property type="entry name" value="yfiA"/>
    <property type="match status" value="1"/>
</dbReference>
<reference evidence="6" key="1">
    <citation type="journal article" date="2019" name="Int. J. Syst. Evol. Microbiol.">
        <title>The Global Catalogue of Microorganisms (GCM) 10K type strain sequencing project: providing services to taxonomists for standard genome sequencing and annotation.</title>
        <authorList>
            <consortium name="The Broad Institute Genomics Platform"/>
            <consortium name="The Broad Institute Genome Sequencing Center for Infectious Disease"/>
            <person name="Wu L."/>
            <person name="Ma J."/>
        </authorList>
    </citation>
    <scope>NUCLEOTIDE SEQUENCE [LARGE SCALE GENOMIC DNA]</scope>
    <source>
        <strain evidence="6">KCTC 42964</strain>
    </source>
</reference>
<dbReference type="EMBL" id="JBHRTR010000046">
    <property type="protein sequence ID" value="MFC3230427.1"/>
    <property type="molecule type" value="Genomic_DNA"/>
</dbReference>
<keyword evidence="6" id="KW-1185">Reference proteome</keyword>
<feature type="region of interest" description="Disordered" evidence="4">
    <location>
        <begin position="81"/>
        <end position="107"/>
    </location>
</feature>
<dbReference type="Gene3D" id="3.30.160.100">
    <property type="entry name" value="Ribosome hibernation promotion factor-like"/>
    <property type="match status" value="1"/>
</dbReference>
<evidence type="ECO:0000256" key="2">
    <source>
        <dbReference type="ARBA" id="ARBA00038695"/>
    </source>
</evidence>
<evidence type="ECO:0000313" key="5">
    <source>
        <dbReference type="EMBL" id="MFC3230427.1"/>
    </source>
</evidence>
<keyword evidence="1" id="KW-0810">Translation regulation</keyword>